<comment type="caution">
    <text evidence="1">The sequence shown here is derived from an EMBL/GenBank/DDBJ whole genome shotgun (WGS) entry which is preliminary data.</text>
</comment>
<proteinExistence type="predicted"/>
<evidence type="ECO:0000313" key="2">
    <source>
        <dbReference type="EMBL" id="NEC60119.1"/>
    </source>
</evidence>
<reference evidence="1 3" key="1">
    <citation type="submission" date="2020-01" db="EMBL/GenBank/DDBJ databases">
        <title>Insect and environment-associated Actinomycetes.</title>
        <authorList>
            <person name="Currrie C."/>
            <person name="Chevrette M."/>
            <person name="Carlson C."/>
            <person name="Stubbendieck R."/>
            <person name="Wendt-Pienkowski E."/>
        </authorList>
    </citation>
    <scope>NUCLEOTIDE SEQUENCE [LARGE SCALE GENOMIC DNA]</scope>
    <source>
        <strain evidence="1 3">SID8386</strain>
    </source>
</reference>
<evidence type="ECO:0000313" key="3">
    <source>
        <dbReference type="Proteomes" id="UP000470404"/>
    </source>
</evidence>
<protein>
    <submittedName>
        <fullName evidence="1">Uncharacterized protein</fullName>
    </submittedName>
</protein>
<gene>
    <name evidence="1" type="ORF">G3I59_07680</name>
    <name evidence="2" type="ORF">G3I59_32180</name>
</gene>
<accession>A0ABX0BRM4</accession>
<evidence type="ECO:0000313" key="1">
    <source>
        <dbReference type="EMBL" id="NEC55480.1"/>
    </source>
</evidence>
<dbReference type="EMBL" id="JAAGNC010000056">
    <property type="protein sequence ID" value="NEC55480.1"/>
    <property type="molecule type" value="Genomic_DNA"/>
</dbReference>
<dbReference type="Proteomes" id="UP000470404">
    <property type="component" value="Unassembled WGS sequence"/>
</dbReference>
<name>A0ABX0BRM4_9PSEU</name>
<dbReference type="RefSeq" id="WP_157904938.1">
    <property type="nucleotide sequence ID" value="NZ_JAAGNC010000056.1"/>
</dbReference>
<dbReference type="EMBL" id="JAAGNC010000169">
    <property type="protein sequence ID" value="NEC60119.1"/>
    <property type="molecule type" value="Genomic_DNA"/>
</dbReference>
<sequence>MAAHCQALPDLRRRIEERRSSIADAADIHVDVDTILIKDCGQQAWHD</sequence>
<organism evidence="1 3">
    <name type="scientific">Amycolatopsis rubida</name>
    <dbReference type="NCBI Taxonomy" id="112413"/>
    <lineage>
        <taxon>Bacteria</taxon>
        <taxon>Bacillati</taxon>
        <taxon>Actinomycetota</taxon>
        <taxon>Actinomycetes</taxon>
        <taxon>Pseudonocardiales</taxon>
        <taxon>Pseudonocardiaceae</taxon>
        <taxon>Amycolatopsis</taxon>
    </lineage>
</organism>
<keyword evidence="3" id="KW-1185">Reference proteome</keyword>